<protein>
    <submittedName>
        <fullName evidence="1">Ty3-gypsy retrotransposon protein</fullName>
    </submittedName>
</protein>
<comment type="caution">
    <text evidence="1">The sequence shown here is derived from an EMBL/GenBank/DDBJ whole genome shotgun (WGS) entry which is preliminary data.</text>
</comment>
<sequence>MPKGLRDDVSMEFITGLPLSKGFTVVLVVVDHFLKYAHFGALPTNFNGHKVAELFLEIVVKHHGMSKTLVAGRDLLAWLGTIFERYGVGSSSIMGASATLGQYYYNTSYHNSIKMSPYQVLYGRLPLSLIPYPPGTCKVAAVDELQRERNEVTRQLKQNLVAAKLRTEEKANRTSSEMVTELPDEFKEGQLMEHPIGVCWSPEDATWEWLTDFQSAYPSCNLEDTVVSEDGGNVTPLVGRLGRGKWTKKAPKWQESFVIG</sequence>
<dbReference type="Proteomes" id="UP001151760">
    <property type="component" value="Unassembled WGS sequence"/>
</dbReference>
<accession>A0ABQ5AID4</accession>
<dbReference type="EMBL" id="BQNB010012218">
    <property type="protein sequence ID" value="GJT00729.1"/>
    <property type="molecule type" value="Genomic_DNA"/>
</dbReference>
<dbReference type="InterPro" id="IPR036397">
    <property type="entry name" value="RNaseH_sf"/>
</dbReference>
<dbReference type="InterPro" id="IPR012337">
    <property type="entry name" value="RNaseH-like_sf"/>
</dbReference>
<dbReference type="PANTHER" id="PTHR45835:SF99">
    <property type="entry name" value="CHROMO DOMAIN-CONTAINING PROTEIN-RELATED"/>
    <property type="match status" value="1"/>
</dbReference>
<keyword evidence="2" id="KW-1185">Reference proteome</keyword>
<reference evidence="1" key="1">
    <citation type="journal article" date="2022" name="Int. J. Mol. Sci.">
        <title>Draft Genome of Tanacetum Coccineum: Genomic Comparison of Closely Related Tanacetum-Family Plants.</title>
        <authorList>
            <person name="Yamashiro T."/>
            <person name="Shiraishi A."/>
            <person name="Nakayama K."/>
            <person name="Satake H."/>
        </authorList>
    </citation>
    <scope>NUCLEOTIDE SEQUENCE</scope>
</reference>
<evidence type="ECO:0000313" key="1">
    <source>
        <dbReference type="EMBL" id="GJT00729.1"/>
    </source>
</evidence>
<dbReference type="SUPFAM" id="SSF53098">
    <property type="entry name" value="Ribonuclease H-like"/>
    <property type="match status" value="1"/>
</dbReference>
<dbReference type="PANTHER" id="PTHR45835">
    <property type="entry name" value="YALI0A06105P"/>
    <property type="match status" value="1"/>
</dbReference>
<evidence type="ECO:0000313" key="2">
    <source>
        <dbReference type="Proteomes" id="UP001151760"/>
    </source>
</evidence>
<name>A0ABQ5AID4_9ASTR</name>
<proteinExistence type="predicted"/>
<reference evidence="1" key="2">
    <citation type="submission" date="2022-01" db="EMBL/GenBank/DDBJ databases">
        <authorList>
            <person name="Yamashiro T."/>
            <person name="Shiraishi A."/>
            <person name="Satake H."/>
            <person name="Nakayama K."/>
        </authorList>
    </citation>
    <scope>NUCLEOTIDE SEQUENCE</scope>
</reference>
<organism evidence="1 2">
    <name type="scientific">Tanacetum coccineum</name>
    <dbReference type="NCBI Taxonomy" id="301880"/>
    <lineage>
        <taxon>Eukaryota</taxon>
        <taxon>Viridiplantae</taxon>
        <taxon>Streptophyta</taxon>
        <taxon>Embryophyta</taxon>
        <taxon>Tracheophyta</taxon>
        <taxon>Spermatophyta</taxon>
        <taxon>Magnoliopsida</taxon>
        <taxon>eudicotyledons</taxon>
        <taxon>Gunneridae</taxon>
        <taxon>Pentapetalae</taxon>
        <taxon>asterids</taxon>
        <taxon>campanulids</taxon>
        <taxon>Asterales</taxon>
        <taxon>Asteraceae</taxon>
        <taxon>Asteroideae</taxon>
        <taxon>Anthemideae</taxon>
        <taxon>Anthemidinae</taxon>
        <taxon>Tanacetum</taxon>
    </lineage>
</organism>
<dbReference type="Gene3D" id="3.30.420.10">
    <property type="entry name" value="Ribonuclease H-like superfamily/Ribonuclease H"/>
    <property type="match status" value="1"/>
</dbReference>
<gene>
    <name evidence="1" type="ORF">Tco_0821898</name>
</gene>